<dbReference type="Gene3D" id="3.30.2000.30">
    <property type="match status" value="1"/>
</dbReference>
<dbReference type="AlphaFoldDB" id="A0AAW9S7I8"/>
<sequence length="138" mass="14153">MSYAMSASLQAAVYAALQGDAPLGALVGDAIYDALPGGTVPPLYVALGPEKVTEAGDGSGPGALHEFVVSVVTSDSGFHAAKEAAGAVSDTLHDGALTLGRGRLVGLWFRKARATRESGGLRRIDLTFRARLEDTDPA</sequence>
<dbReference type="InterPro" id="IPR021508">
    <property type="entry name" value="Gp17-like"/>
</dbReference>
<dbReference type="RefSeq" id="WP_347165057.1">
    <property type="nucleotide sequence ID" value="NZ_JBDNCH010000002.1"/>
</dbReference>
<name>A0AAW9S7I8_9RHOB</name>
<dbReference type="Pfam" id="PF11367">
    <property type="entry name" value="Tail_completion_gp17"/>
    <property type="match status" value="1"/>
</dbReference>
<dbReference type="EMBL" id="JBDNCH010000002">
    <property type="protein sequence ID" value="MEN9059924.1"/>
    <property type="molecule type" value="Genomic_DNA"/>
</dbReference>
<evidence type="ECO:0000313" key="2">
    <source>
        <dbReference type="Proteomes" id="UP001428774"/>
    </source>
</evidence>
<organism evidence="1 2">
    <name type="scientific">Ponticoccus litoralis</name>
    <dbReference type="NCBI Taxonomy" id="422297"/>
    <lineage>
        <taxon>Bacteria</taxon>
        <taxon>Pseudomonadati</taxon>
        <taxon>Pseudomonadota</taxon>
        <taxon>Alphaproteobacteria</taxon>
        <taxon>Rhodobacterales</taxon>
        <taxon>Roseobacteraceae</taxon>
        <taxon>Ponticoccus</taxon>
    </lineage>
</organism>
<comment type="caution">
    <text evidence="1">The sequence shown here is derived from an EMBL/GenBank/DDBJ whole genome shotgun (WGS) entry which is preliminary data.</text>
</comment>
<evidence type="ECO:0000313" key="1">
    <source>
        <dbReference type="EMBL" id="MEN9059924.1"/>
    </source>
</evidence>
<dbReference type="InterPro" id="IPR053745">
    <property type="entry name" value="Viral_Tail_Comp_sf"/>
</dbReference>
<gene>
    <name evidence="1" type="ORF">ABFB10_01660</name>
</gene>
<reference evidence="1 2" key="1">
    <citation type="submission" date="2024-05" db="EMBL/GenBank/DDBJ databases">
        <title>Genome sequence of Ponticoccus litoralis KCCM 90028.</title>
        <authorList>
            <person name="Kim J.M."/>
            <person name="Lee J.K."/>
            <person name="Choi B.J."/>
            <person name="Bayburt H."/>
            <person name="Baek J.H."/>
            <person name="Jeon C.O."/>
        </authorList>
    </citation>
    <scope>NUCLEOTIDE SEQUENCE [LARGE SCALE GENOMIC DNA]</scope>
    <source>
        <strain evidence="1 2">KCCM 90028</strain>
    </source>
</reference>
<keyword evidence="2" id="KW-1185">Reference proteome</keyword>
<accession>A0AAW9S7I8</accession>
<protein>
    <submittedName>
        <fullName evidence="1">DUF3168 domain-containing protein</fullName>
    </submittedName>
</protein>
<proteinExistence type="predicted"/>
<dbReference type="Proteomes" id="UP001428774">
    <property type="component" value="Unassembled WGS sequence"/>
</dbReference>